<dbReference type="AlphaFoldDB" id="A0A5D0U6E7"/>
<evidence type="ECO:0000259" key="3">
    <source>
        <dbReference type="Pfam" id="PF19305"/>
    </source>
</evidence>
<comment type="caution">
    <text evidence="4">The sequence shown here is derived from an EMBL/GenBank/DDBJ whole genome shotgun (WGS) entry which is preliminary data.</text>
</comment>
<dbReference type="InterPro" id="IPR042183">
    <property type="entry name" value="MmgE/PrpD_sf_1"/>
</dbReference>
<protein>
    <submittedName>
        <fullName evidence="4">MmgE/PrpD family protein</fullName>
    </submittedName>
</protein>
<evidence type="ECO:0000313" key="4">
    <source>
        <dbReference type="EMBL" id="TYC13192.1"/>
    </source>
</evidence>
<reference evidence="4 5" key="1">
    <citation type="submission" date="2019-08" db="EMBL/GenBank/DDBJ databases">
        <title>Actinomadura sp. nov. CYP1-5 isolated from mountain soil.</title>
        <authorList>
            <person name="Songsumanus A."/>
            <person name="Kuncharoen N."/>
            <person name="Kudo T."/>
            <person name="Yuki M."/>
            <person name="Igarashi Y."/>
            <person name="Tanasupawat S."/>
        </authorList>
    </citation>
    <scope>NUCLEOTIDE SEQUENCE [LARGE SCALE GENOMIC DNA]</scope>
    <source>
        <strain evidence="4 5">GKU157</strain>
    </source>
</reference>
<dbReference type="OrthoDB" id="9797528at2"/>
<organism evidence="4 5">
    <name type="scientific">Actinomadura syzygii</name>
    <dbReference type="NCBI Taxonomy" id="1427538"/>
    <lineage>
        <taxon>Bacteria</taxon>
        <taxon>Bacillati</taxon>
        <taxon>Actinomycetota</taxon>
        <taxon>Actinomycetes</taxon>
        <taxon>Streptosporangiales</taxon>
        <taxon>Thermomonosporaceae</taxon>
        <taxon>Actinomadura</taxon>
    </lineage>
</organism>
<dbReference type="InterPro" id="IPR042188">
    <property type="entry name" value="MmgE/PrpD_sf_2"/>
</dbReference>
<dbReference type="InterPro" id="IPR045337">
    <property type="entry name" value="MmgE_PrpD_C"/>
</dbReference>
<dbReference type="Gene3D" id="1.10.4100.10">
    <property type="entry name" value="2-methylcitrate dehydratase PrpD"/>
    <property type="match status" value="1"/>
</dbReference>
<feature type="domain" description="MmgE/PrpD N-terminal" evidence="2">
    <location>
        <begin position="7"/>
        <end position="237"/>
    </location>
</feature>
<dbReference type="RefSeq" id="WP_148351886.1">
    <property type="nucleotide sequence ID" value="NZ_JBHSBF010000034.1"/>
</dbReference>
<dbReference type="SUPFAM" id="SSF103378">
    <property type="entry name" value="2-methylcitrate dehydratase PrpD"/>
    <property type="match status" value="1"/>
</dbReference>
<dbReference type="EMBL" id="VSFF01000008">
    <property type="protein sequence ID" value="TYC13192.1"/>
    <property type="molecule type" value="Genomic_DNA"/>
</dbReference>
<sequence>MDRTTESIVEYALSYSLDDLTPPVMEAALNHMVDTVAVAIAGTTAESSRIATRLATAYRTTTGATVVGADRTASPDWAAFANSLMVRTYDWNDGMQARGGGHPSDMIPGLWAVAETVHASGRDLLVATALAYELLGGLGVVVERGPWDQGLFMGGAVALAAGRLLGLDRQRLGEAASLAYTTAMPLSVHRWGALSMMKGASTAMSVRNGVFCALLARDGFTSAPEPIDGFYGLAHIVGEFTPRLPVMPGGPSVIEMSHQKPVPAESQVLGLLDKVPEIRAWAAGGEIVSIDVEMSERAVRHVADPAKYDPRNRETADHSLPYLLAVALADGEVTLDSYRPERLRDPALRAVMERIKVRPNEEFTKIRAEFDGVTRAHPVKAVFRLADGRERVEDLRFHKGHFRDPMTRADLDRKFELACRGVASAAQRDAIREAWWRLESAADAAGPIGMLAKFDGRPSEGLEGVSQKGAAA</sequence>
<accession>A0A5D0U6E7</accession>
<keyword evidence="5" id="KW-1185">Reference proteome</keyword>
<dbReference type="Pfam" id="PF03972">
    <property type="entry name" value="MmgE_PrpD_N"/>
    <property type="match status" value="1"/>
</dbReference>
<dbReference type="PANTHER" id="PTHR16943">
    <property type="entry name" value="2-METHYLCITRATE DEHYDRATASE-RELATED"/>
    <property type="match status" value="1"/>
</dbReference>
<dbReference type="Proteomes" id="UP000322634">
    <property type="component" value="Unassembled WGS sequence"/>
</dbReference>
<dbReference type="InterPro" id="IPR005656">
    <property type="entry name" value="MmgE_PrpD"/>
</dbReference>
<gene>
    <name evidence="4" type="ORF">FXF65_22070</name>
</gene>
<evidence type="ECO:0000259" key="2">
    <source>
        <dbReference type="Pfam" id="PF03972"/>
    </source>
</evidence>
<proteinExistence type="inferred from homology"/>
<dbReference type="GO" id="GO:0016829">
    <property type="term" value="F:lyase activity"/>
    <property type="evidence" value="ECO:0007669"/>
    <property type="project" value="InterPro"/>
</dbReference>
<evidence type="ECO:0000313" key="5">
    <source>
        <dbReference type="Proteomes" id="UP000322634"/>
    </source>
</evidence>
<dbReference type="InterPro" id="IPR036148">
    <property type="entry name" value="MmgE/PrpD_sf"/>
</dbReference>
<dbReference type="Pfam" id="PF19305">
    <property type="entry name" value="MmgE_PrpD_C"/>
    <property type="match status" value="1"/>
</dbReference>
<dbReference type="InterPro" id="IPR045336">
    <property type="entry name" value="MmgE_PrpD_N"/>
</dbReference>
<dbReference type="PANTHER" id="PTHR16943:SF8">
    <property type="entry name" value="2-METHYLCITRATE DEHYDRATASE"/>
    <property type="match status" value="1"/>
</dbReference>
<evidence type="ECO:0000256" key="1">
    <source>
        <dbReference type="ARBA" id="ARBA00006174"/>
    </source>
</evidence>
<dbReference type="Gene3D" id="3.30.1330.120">
    <property type="entry name" value="2-methylcitrate dehydratase PrpD"/>
    <property type="match status" value="1"/>
</dbReference>
<name>A0A5D0U6E7_9ACTN</name>
<comment type="similarity">
    <text evidence="1">Belongs to the PrpD family.</text>
</comment>
<feature type="domain" description="MmgE/PrpD C-terminal" evidence="3">
    <location>
        <begin position="285"/>
        <end position="435"/>
    </location>
</feature>